<sequence>MEVVKVSCEKPLDAGASNRHMWTEVSSLRYWLDDYSHTDRPMNTIVDAATETGPKTPTATGEATRDSEQPNLEAWLFAVAQRGSPGTKISASIEWVQSVHYCLSGVPIMMR</sequence>
<comment type="caution">
    <text evidence="1">The sequence shown here is derived from an EMBL/GenBank/DDBJ whole genome shotgun (WGS) entry which is preliminary data.</text>
</comment>
<dbReference type="Proteomes" id="UP000886523">
    <property type="component" value="Unassembled WGS sequence"/>
</dbReference>
<accession>A0A9P6B9L2</accession>
<dbReference type="AlphaFoldDB" id="A0A9P6B9L2"/>
<name>A0A9P6B9L2_9AGAM</name>
<evidence type="ECO:0000313" key="1">
    <source>
        <dbReference type="EMBL" id="KAF9520022.1"/>
    </source>
</evidence>
<keyword evidence="2" id="KW-1185">Reference proteome</keyword>
<organism evidence="1 2">
    <name type="scientific">Hydnum rufescens UP504</name>
    <dbReference type="NCBI Taxonomy" id="1448309"/>
    <lineage>
        <taxon>Eukaryota</taxon>
        <taxon>Fungi</taxon>
        <taxon>Dikarya</taxon>
        <taxon>Basidiomycota</taxon>
        <taxon>Agaricomycotina</taxon>
        <taxon>Agaricomycetes</taxon>
        <taxon>Cantharellales</taxon>
        <taxon>Hydnaceae</taxon>
        <taxon>Hydnum</taxon>
    </lineage>
</organism>
<evidence type="ECO:0000313" key="2">
    <source>
        <dbReference type="Proteomes" id="UP000886523"/>
    </source>
</evidence>
<dbReference type="EMBL" id="MU128914">
    <property type="protein sequence ID" value="KAF9520022.1"/>
    <property type="molecule type" value="Genomic_DNA"/>
</dbReference>
<dbReference type="OrthoDB" id="391988at2759"/>
<protein>
    <submittedName>
        <fullName evidence="1">Uncharacterized protein</fullName>
    </submittedName>
</protein>
<gene>
    <name evidence="1" type="ORF">BS47DRAFT_1336305</name>
</gene>
<reference evidence="1" key="1">
    <citation type="journal article" date="2020" name="Nat. Commun.">
        <title>Large-scale genome sequencing of mycorrhizal fungi provides insights into the early evolution of symbiotic traits.</title>
        <authorList>
            <person name="Miyauchi S."/>
            <person name="Kiss E."/>
            <person name="Kuo A."/>
            <person name="Drula E."/>
            <person name="Kohler A."/>
            <person name="Sanchez-Garcia M."/>
            <person name="Morin E."/>
            <person name="Andreopoulos B."/>
            <person name="Barry K.W."/>
            <person name="Bonito G."/>
            <person name="Buee M."/>
            <person name="Carver A."/>
            <person name="Chen C."/>
            <person name="Cichocki N."/>
            <person name="Clum A."/>
            <person name="Culley D."/>
            <person name="Crous P.W."/>
            <person name="Fauchery L."/>
            <person name="Girlanda M."/>
            <person name="Hayes R.D."/>
            <person name="Keri Z."/>
            <person name="LaButti K."/>
            <person name="Lipzen A."/>
            <person name="Lombard V."/>
            <person name="Magnuson J."/>
            <person name="Maillard F."/>
            <person name="Murat C."/>
            <person name="Nolan M."/>
            <person name="Ohm R.A."/>
            <person name="Pangilinan J."/>
            <person name="Pereira M.F."/>
            <person name="Perotto S."/>
            <person name="Peter M."/>
            <person name="Pfister S."/>
            <person name="Riley R."/>
            <person name="Sitrit Y."/>
            <person name="Stielow J.B."/>
            <person name="Szollosi G."/>
            <person name="Zifcakova L."/>
            <person name="Stursova M."/>
            <person name="Spatafora J.W."/>
            <person name="Tedersoo L."/>
            <person name="Vaario L.M."/>
            <person name="Yamada A."/>
            <person name="Yan M."/>
            <person name="Wang P."/>
            <person name="Xu J."/>
            <person name="Bruns T."/>
            <person name="Baldrian P."/>
            <person name="Vilgalys R."/>
            <person name="Dunand C."/>
            <person name="Henrissat B."/>
            <person name="Grigoriev I.V."/>
            <person name="Hibbett D."/>
            <person name="Nagy L.G."/>
            <person name="Martin F.M."/>
        </authorList>
    </citation>
    <scope>NUCLEOTIDE SEQUENCE</scope>
    <source>
        <strain evidence="1">UP504</strain>
    </source>
</reference>
<proteinExistence type="predicted"/>